<accession>A0A511MD77</accession>
<evidence type="ECO:0000256" key="4">
    <source>
        <dbReference type="ARBA" id="ARBA00023014"/>
    </source>
</evidence>
<dbReference type="SFLD" id="SFLDG01067">
    <property type="entry name" value="SPASM/twitch_domain_containing"/>
    <property type="match status" value="1"/>
</dbReference>
<sequence>MEADEPGISKDIAAGRRKRPRTSIAQPYTRLRGPAVLGHDDFPPTKPQGDNVIEEVTGVRKIRMLYLQLLYRCNFACGHCFHGERLKYADAYTAEQACNLMRLMQQQHGTEAVTLLGGEPFVYKDLAPVVRYAKHTLGQVVEICTNGYRIGPRLREIAPCIDLLRISLEGIGNTNDAIRRDGSYTAALDSIALARGLGVRTGATLTVNRHNISEVVDLAYTLQALGVSQLKLHQLRPVGNAALHPELLVTDPADYSVMRDQLRSAPLRIEVVLDEDLSEDGALPCAMPGPRDEIDRIESDPRGALTMSCKAVGKDSHAFWYDKDTDRIVHRPSAKDEVTLGIPDVVYSHA</sequence>
<dbReference type="InterPro" id="IPR013785">
    <property type="entry name" value="Aldolase_TIM"/>
</dbReference>
<comment type="caution">
    <text evidence="7">The sequence shown here is derived from an EMBL/GenBank/DDBJ whole genome shotgun (WGS) entry which is preliminary data.</text>
</comment>
<proteinExistence type="predicted"/>
<feature type="domain" description="Radical SAM core" evidence="6">
    <location>
        <begin position="57"/>
        <end position="268"/>
    </location>
</feature>
<evidence type="ECO:0000256" key="5">
    <source>
        <dbReference type="SAM" id="MobiDB-lite"/>
    </source>
</evidence>
<evidence type="ECO:0000259" key="6">
    <source>
        <dbReference type="PROSITE" id="PS51918"/>
    </source>
</evidence>
<dbReference type="GO" id="GO:0046872">
    <property type="term" value="F:metal ion binding"/>
    <property type="evidence" value="ECO:0007669"/>
    <property type="project" value="UniProtKB-KW"/>
</dbReference>
<dbReference type="PANTHER" id="PTHR11228">
    <property type="entry name" value="RADICAL SAM DOMAIN PROTEIN"/>
    <property type="match status" value="1"/>
</dbReference>
<dbReference type="InterPro" id="IPR007197">
    <property type="entry name" value="rSAM"/>
</dbReference>
<dbReference type="SUPFAM" id="SSF102114">
    <property type="entry name" value="Radical SAM enzymes"/>
    <property type="match status" value="1"/>
</dbReference>
<protein>
    <recommendedName>
        <fullName evidence="6">Radical SAM core domain-containing protein</fullName>
    </recommendedName>
</protein>
<dbReference type="PANTHER" id="PTHR11228:SF7">
    <property type="entry name" value="PQQA PEPTIDE CYCLASE"/>
    <property type="match status" value="1"/>
</dbReference>
<dbReference type="InterPro" id="IPR050377">
    <property type="entry name" value="Radical_SAM_PqqE_MftC-like"/>
</dbReference>
<keyword evidence="2" id="KW-0479">Metal-binding</keyword>
<evidence type="ECO:0000256" key="2">
    <source>
        <dbReference type="ARBA" id="ARBA00022723"/>
    </source>
</evidence>
<feature type="region of interest" description="Disordered" evidence="5">
    <location>
        <begin position="1"/>
        <end position="23"/>
    </location>
</feature>
<dbReference type="InterPro" id="IPR058240">
    <property type="entry name" value="rSAM_sf"/>
</dbReference>
<name>A0A511MD77_9NOCA</name>
<dbReference type="PROSITE" id="PS51918">
    <property type="entry name" value="RADICAL_SAM"/>
    <property type="match status" value="1"/>
</dbReference>
<dbReference type="SFLD" id="SFLDS00029">
    <property type="entry name" value="Radical_SAM"/>
    <property type="match status" value="1"/>
</dbReference>
<evidence type="ECO:0000256" key="1">
    <source>
        <dbReference type="ARBA" id="ARBA00022691"/>
    </source>
</evidence>
<dbReference type="Proteomes" id="UP000321424">
    <property type="component" value="Unassembled WGS sequence"/>
</dbReference>
<organism evidence="7 8">
    <name type="scientific">Nocardia ninae NBRC 108245</name>
    <dbReference type="NCBI Taxonomy" id="1210091"/>
    <lineage>
        <taxon>Bacteria</taxon>
        <taxon>Bacillati</taxon>
        <taxon>Actinomycetota</taxon>
        <taxon>Actinomycetes</taxon>
        <taxon>Mycobacteriales</taxon>
        <taxon>Nocardiaceae</taxon>
        <taxon>Nocardia</taxon>
    </lineage>
</organism>
<keyword evidence="8" id="KW-1185">Reference proteome</keyword>
<evidence type="ECO:0000313" key="7">
    <source>
        <dbReference type="EMBL" id="GEM38107.1"/>
    </source>
</evidence>
<keyword evidence="4" id="KW-0411">Iron-sulfur</keyword>
<dbReference type="GO" id="GO:0051536">
    <property type="term" value="F:iron-sulfur cluster binding"/>
    <property type="evidence" value="ECO:0007669"/>
    <property type="project" value="UniProtKB-KW"/>
</dbReference>
<dbReference type="CDD" id="cd01335">
    <property type="entry name" value="Radical_SAM"/>
    <property type="match status" value="1"/>
</dbReference>
<evidence type="ECO:0000313" key="8">
    <source>
        <dbReference type="Proteomes" id="UP000321424"/>
    </source>
</evidence>
<keyword evidence="1" id="KW-0949">S-adenosyl-L-methionine</keyword>
<evidence type="ECO:0000256" key="3">
    <source>
        <dbReference type="ARBA" id="ARBA00023004"/>
    </source>
</evidence>
<dbReference type="GO" id="GO:0003824">
    <property type="term" value="F:catalytic activity"/>
    <property type="evidence" value="ECO:0007669"/>
    <property type="project" value="InterPro"/>
</dbReference>
<dbReference type="Pfam" id="PF04055">
    <property type="entry name" value="Radical_SAM"/>
    <property type="match status" value="1"/>
</dbReference>
<dbReference type="Gene3D" id="3.20.20.70">
    <property type="entry name" value="Aldolase class I"/>
    <property type="match status" value="1"/>
</dbReference>
<gene>
    <name evidence="7" type="ORF">NN4_26260</name>
</gene>
<keyword evidence="3" id="KW-0408">Iron</keyword>
<reference evidence="7 8" key="1">
    <citation type="submission" date="2019-07" db="EMBL/GenBank/DDBJ databases">
        <title>Whole genome shotgun sequence of Nocardia ninae NBRC 108245.</title>
        <authorList>
            <person name="Hosoyama A."/>
            <person name="Uohara A."/>
            <person name="Ohji S."/>
            <person name="Ichikawa N."/>
        </authorList>
    </citation>
    <scope>NUCLEOTIDE SEQUENCE [LARGE SCALE GENOMIC DNA]</scope>
    <source>
        <strain evidence="7 8">NBRC 108245</strain>
    </source>
</reference>
<dbReference type="AlphaFoldDB" id="A0A511MD77"/>
<dbReference type="EMBL" id="BJXA01000014">
    <property type="protein sequence ID" value="GEM38107.1"/>
    <property type="molecule type" value="Genomic_DNA"/>
</dbReference>